<reference evidence="2" key="1">
    <citation type="submission" date="2021-10" db="EMBL/GenBank/DDBJ databases">
        <authorList>
            <person name="Piombo E."/>
        </authorList>
    </citation>
    <scope>NUCLEOTIDE SEQUENCE</scope>
</reference>
<evidence type="ECO:0000313" key="3">
    <source>
        <dbReference type="Proteomes" id="UP000775872"/>
    </source>
</evidence>
<evidence type="ECO:0000256" key="1">
    <source>
        <dbReference type="SAM" id="MobiDB-lite"/>
    </source>
</evidence>
<feature type="compositionally biased region" description="Low complexity" evidence="1">
    <location>
        <begin position="14"/>
        <end position="45"/>
    </location>
</feature>
<gene>
    <name evidence="2" type="ORF">CSOL1703_00014119</name>
</gene>
<dbReference type="EMBL" id="CABFOC020000038">
    <property type="protein sequence ID" value="CAH0050872.1"/>
    <property type="molecule type" value="Genomic_DNA"/>
</dbReference>
<comment type="caution">
    <text evidence="2">The sequence shown here is derived from an EMBL/GenBank/DDBJ whole genome shotgun (WGS) entry which is preliminary data.</text>
</comment>
<feature type="non-terminal residue" evidence="2">
    <location>
        <position position="80"/>
    </location>
</feature>
<name>A0A9P0EIX8_9HYPO</name>
<dbReference type="AlphaFoldDB" id="A0A9P0EIX8"/>
<sequence>MPFIQEYTINGNEALPSLSAADPPSSTRANAGGSSTGGSNNATQGGNSGTQGAGTQQDYGNGTPSQGYWLIGTGGQFSSS</sequence>
<keyword evidence="3" id="KW-1185">Reference proteome</keyword>
<proteinExistence type="predicted"/>
<organism evidence="2 3">
    <name type="scientific">Clonostachys solani</name>
    <dbReference type="NCBI Taxonomy" id="160281"/>
    <lineage>
        <taxon>Eukaryota</taxon>
        <taxon>Fungi</taxon>
        <taxon>Dikarya</taxon>
        <taxon>Ascomycota</taxon>
        <taxon>Pezizomycotina</taxon>
        <taxon>Sordariomycetes</taxon>
        <taxon>Hypocreomycetidae</taxon>
        <taxon>Hypocreales</taxon>
        <taxon>Bionectriaceae</taxon>
        <taxon>Clonostachys</taxon>
    </lineage>
</organism>
<dbReference type="Proteomes" id="UP000775872">
    <property type="component" value="Unassembled WGS sequence"/>
</dbReference>
<accession>A0A9P0EIX8</accession>
<evidence type="ECO:0000313" key="2">
    <source>
        <dbReference type="EMBL" id="CAH0050872.1"/>
    </source>
</evidence>
<feature type="region of interest" description="Disordered" evidence="1">
    <location>
        <begin position="1"/>
        <end position="80"/>
    </location>
</feature>
<protein>
    <submittedName>
        <fullName evidence="2">Uncharacterized protein</fullName>
    </submittedName>
</protein>